<gene>
    <name evidence="1" type="ORF">K488DRAFT_14823</name>
</gene>
<name>A0ACB8QL67_9AGAM</name>
<comment type="caution">
    <text evidence="1">The sequence shown here is derived from an EMBL/GenBank/DDBJ whole genome shotgun (WGS) entry which is preliminary data.</text>
</comment>
<organism evidence="1 2">
    <name type="scientific">Vararia minispora EC-137</name>
    <dbReference type="NCBI Taxonomy" id="1314806"/>
    <lineage>
        <taxon>Eukaryota</taxon>
        <taxon>Fungi</taxon>
        <taxon>Dikarya</taxon>
        <taxon>Basidiomycota</taxon>
        <taxon>Agaricomycotina</taxon>
        <taxon>Agaricomycetes</taxon>
        <taxon>Russulales</taxon>
        <taxon>Lachnocladiaceae</taxon>
        <taxon>Vararia</taxon>
    </lineage>
</organism>
<dbReference type="Proteomes" id="UP000814128">
    <property type="component" value="Unassembled WGS sequence"/>
</dbReference>
<reference evidence="1" key="1">
    <citation type="submission" date="2021-02" db="EMBL/GenBank/DDBJ databases">
        <authorList>
            <consortium name="DOE Joint Genome Institute"/>
            <person name="Ahrendt S."/>
            <person name="Looney B.P."/>
            <person name="Miyauchi S."/>
            <person name="Morin E."/>
            <person name="Drula E."/>
            <person name="Courty P.E."/>
            <person name="Chicoki N."/>
            <person name="Fauchery L."/>
            <person name="Kohler A."/>
            <person name="Kuo A."/>
            <person name="Labutti K."/>
            <person name="Pangilinan J."/>
            <person name="Lipzen A."/>
            <person name="Riley R."/>
            <person name="Andreopoulos W."/>
            <person name="He G."/>
            <person name="Johnson J."/>
            <person name="Barry K.W."/>
            <person name="Grigoriev I.V."/>
            <person name="Nagy L."/>
            <person name="Hibbett D."/>
            <person name="Henrissat B."/>
            <person name="Matheny P.B."/>
            <person name="Labbe J."/>
            <person name="Martin F."/>
        </authorList>
    </citation>
    <scope>NUCLEOTIDE SEQUENCE</scope>
    <source>
        <strain evidence="1">EC-137</strain>
    </source>
</reference>
<proteinExistence type="predicted"/>
<keyword evidence="2" id="KW-1185">Reference proteome</keyword>
<feature type="non-terminal residue" evidence="1">
    <location>
        <position position="1"/>
    </location>
</feature>
<evidence type="ECO:0000313" key="1">
    <source>
        <dbReference type="EMBL" id="KAI0032116.1"/>
    </source>
</evidence>
<protein>
    <submittedName>
        <fullName evidence="1">DHHC palmitoyltransferase-domain-containing protein</fullName>
    </submittedName>
</protein>
<dbReference type="EMBL" id="MU273556">
    <property type="protein sequence ID" value="KAI0032116.1"/>
    <property type="molecule type" value="Genomic_DNA"/>
</dbReference>
<accession>A0ACB8QL67</accession>
<feature type="non-terminal residue" evidence="1">
    <location>
        <position position="389"/>
    </location>
</feature>
<sequence>ERADRRREQPQPWLARKFTVGLTACIMVYTFYVVVGRVCVPAIRHDDSALAALPTVGLLVGYVVLWIMMAWSYTKVIITPPGYALEVSILSPAPSAPSRNRSASRRSTDRGPRDAPVPAMPETARTTGPATSTNGHGYRPIDPSPPMPATFDPSARQPSTVPILRDDYRYCRRCEIVRPPRAHHCRACGTCVLKYDHHCPWVGQCVGARNHKFFLIFVYWAALYCLFVFGSLVGLNVAARHDPDFDVDPQHIVAIALAALFAFFTLTIGGMHTALILLNMTTVEQLGFRSQRERESERLAEMFRWWQIRCKRATRARWDAEWGRIDREGNLWWTGSLRRHWEAVMGRNKWTWVLPLGTSPSDGRDFERNPRFDDDGVWMPRKAWPEGLR</sequence>
<evidence type="ECO:0000313" key="2">
    <source>
        <dbReference type="Proteomes" id="UP000814128"/>
    </source>
</evidence>
<reference evidence="1" key="2">
    <citation type="journal article" date="2022" name="New Phytol.">
        <title>Evolutionary transition to the ectomycorrhizal habit in the genomes of a hyperdiverse lineage of mushroom-forming fungi.</title>
        <authorList>
            <person name="Looney B."/>
            <person name="Miyauchi S."/>
            <person name="Morin E."/>
            <person name="Drula E."/>
            <person name="Courty P.E."/>
            <person name="Kohler A."/>
            <person name="Kuo A."/>
            <person name="LaButti K."/>
            <person name="Pangilinan J."/>
            <person name="Lipzen A."/>
            <person name="Riley R."/>
            <person name="Andreopoulos W."/>
            <person name="He G."/>
            <person name="Johnson J."/>
            <person name="Nolan M."/>
            <person name="Tritt A."/>
            <person name="Barry K.W."/>
            <person name="Grigoriev I.V."/>
            <person name="Nagy L.G."/>
            <person name="Hibbett D."/>
            <person name="Henrissat B."/>
            <person name="Matheny P.B."/>
            <person name="Labbe J."/>
            <person name="Martin F.M."/>
        </authorList>
    </citation>
    <scope>NUCLEOTIDE SEQUENCE</scope>
    <source>
        <strain evidence="1">EC-137</strain>
    </source>
</reference>